<dbReference type="InterPro" id="IPR009057">
    <property type="entry name" value="Homeodomain-like_sf"/>
</dbReference>
<dbReference type="RefSeq" id="XP_067817769.1">
    <property type="nucleotide sequence ID" value="XM_067967197.1"/>
</dbReference>
<feature type="region of interest" description="Disordered" evidence="1">
    <location>
        <begin position="349"/>
        <end position="376"/>
    </location>
</feature>
<comment type="caution">
    <text evidence="2">The sequence shown here is derived from an EMBL/GenBank/DDBJ whole genome shotgun (WGS) entry which is preliminary data.</text>
</comment>
<dbReference type="AlphaFoldDB" id="A0A976FK30"/>
<feature type="region of interest" description="Disordered" evidence="1">
    <location>
        <begin position="57"/>
        <end position="76"/>
    </location>
</feature>
<dbReference type="GeneID" id="94352868"/>
<reference evidence="2 3" key="1">
    <citation type="journal article" date="2021" name="Genome Biol.">
        <title>AFLAP: assembly-free linkage analysis pipeline using k-mers from genome sequencing data.</title>
        <authorList>
            <person name="Fletcher K."/>
            <person name="Zhang L."/>
            <person name="Gil J."/>
            <person name="Han R."/>
            <person name="Cavanaugh K."/>
            <person name="Michelmore R."/>
        </authorList>
    </citation>
    <scope>NUCLEOTIDE SEQUENCE [LARGE SCALE GENOMIC DNA]</scope>
    <source>
        <strain evidence="2 3">SF5</strain>
    </source>
</reference>
<organism evidence="2 3">
    <name type="scientific">Bremia lactucae</name>
    <name type="common">Lettuce downy mildew</name>
    <dbReference type="NCBI Taxonomy" id="4779"/>
    <lineage>
        <taxon>Eukaryota</taxon>
        <taxon>Sar</taxon>
        <taxon>Stramenopiles</taxon>
        <taxon>Oomycota</taxon>
        <taxon>Peronosporomycetes</taxon>
        <taxon>Peronosporales</taxon>
        <taxon>Peronosporaceae</taxon>
        <taxon>Bremia</taxon>
    </lineage>
</organism>
<name>A0A976FK30_BRELC</name>
<keyword evidence="3" id="KW-1185">Reference proteome</keyword>
<feature type="compositionally biased region" description="Polar residues" evidence="1">
    <location>
        <begin position="163"/>
        <end position="199"/>
    </location>
</feature>
<evidence type="ECO:0000256" key="1">
    <source>
        <dbReference type="SAM" id="MobiDB-lite"/>
    </source>
</evidence>
<feature type="compositionally biased region" description="Low complexity" evidence="1">
    <location>
        <begin position="209"/>
        <end position="224"/>
    </location>
</feature>
<proteinExistence type="predicted"/>
<sequence>MAKGAWISDETRRKIVQLRADGMAAKDIAELTGCSTNYIYRVLRKFNGIEPRKKKHKTVSLDVPSVSASQGKSAGERRDHLLEDLTDSSAALLCAVENMEVSAYEPLPMPRSVQGFKQVQTENHAFQDALSASVTFSTEACRVDKAITATPSDKICIISDTPSSAGCPVDSSTSPLMFSNTSTSHQDQSQLSLRGQSTLKLKPSASHAPSKTSTQPSSAPTSTSLVVNLNLPRANTKARNDIKDSLGGLSVLLKHIQDEIQRLRSLPRRDTYDAQVLEMLVKCHAEMLLVQLKRTTTAGKLNGQEMDASMDSMEMSRLHREKLAKEITLLSIQAVREQLELERELIRHTATSTSSSKNHTNTIASPIDANEPLSRQ</sequence>
<dbReference type="Proteomes" id="UP000294530">
    <property type="component" value="Unassembled WGS sequence"/>
</dbReference>
<evidence type="ECO:0000313" key="3">
    <source>
        <dbReference type="Proteomes" id="UP000294530"/>
    </source>
</evidence>
<dbReference type="SUPFAM" id="SSF46689">
    <property type="entry name" value="Homeodomain-like"/>
    <property type="match status" value="1"/>
</dbReference>
<accession>A0A976FK30</accession>
<dbReference type="KEGG" id="blac:94352868"/>
<protein>
    <submittedName>
        <fullName evidence="2">Uncharacterized protein</fullName>
    </submittedName>
</protein>
<gene>
    <name evidence="2" type="ORF">CCR75_009152</name>
</gene>
<feature type="region of interest" description="Disordered" evidence="1">
    <location>
        <begin position="163"/>
        <end position="225"/>
    </location>
</feature>
<dbReference type="EMBL" id="SHOA02000003">
    <property type="protein sequence ID" value="TDH68270.1"/>
    <property type="molecule type" value="Genomic_DNA"/>
</dbReference>
<feature type="compositionally biased region" description="Low complexity" evidence="1">
    <location>
        <begin position="349"/>
        <end position="362"/>
    </location>
</feature>
<dbReference type="Gene3D" id="1.10.10.60">
    <property type="entry name" value="Homeodomain-like"/>
    <property type="match status" value="1"/>
</dbReference>
<dbReference type="OrthoDB" id="128491at2759"/>
<dbReference type="Pfam" id="PF13384">
    <property type="entry name" value="HTH_23"/>
    <property type="match status" value="1"/>
</dbReference>
<evidence type="ECO:0000313" key="2">
    <source>
        <dbReference type="EMBL" id="TDH68270.1"/>
    </source>
</evidence>